<dbReference type="Proteomes" id="UP001198862">
    <property type="component" value="Unassembled WGS sequence"/>
</dbReference>
<dbReference type="PRINTS" id="PR00081">
    <property type="entry name" value="GDHRDH"/>
</dbReference>
<accession>A0ABS8KQL1</accession>
<dbReference type="CDD" id="cd05325">
    <property type="entry name" value="carb_red_sniffer_like_SDR_c"/>
    <property type="match status" value="1"/>
</dbReference>
<dbReference type="RefSeq" id="WP_230549539.1">
    <property type="nucleotide sequence ID" value="NZ_JAJISD010000001.1"/>
</dbReference>
<sequence length="243" mass="25263">MSPHSVNDVSEAIPPGGIAIVVGASGGIGGALYRRLSLQSCFSTVLALGRGISPALDLTDEESMAAAARHVTGLGGELRLLIDASGLLHGDGMAPEKSWRDLDPAHMARAFAVNAIGPALLMKHFLPLLPRQGRSVFATLSARVGSIGDNRLGGWYSYRASKAALNQFVRTASIELGRRQPAAICVALHPGTVSTPLSAPFVKAGLDVQTPEEAAARLLDTIEGLGPGSSGGFFDHRGDPVPW</sequence>
<evidence type="ECO:0000313" key="2">
    <source>
        <dbReference type="Proteomes" id="UP001198862"/>
    </source>
</evidence>
<dbReference type="SUPFAM" id="SSF51735">
    <property type="entry name" value="NAD(P)-binding Rossmann-fold domains"/>
    <property type="match status" value="1"/>
</dbReference>
<dbReference type="PANTHER" id="PTHR43544:SF12">
    <property type="entry name" value="NAD(P)-BINDING ROSSMANN-FOLD SUPERFAMILY PROTEIN"/>
    <property type="match status" value="1"/>
</dbReference>
<evidence type="ECO:0000313" key="1">
    <source>
        <dbReference type="EMBL" id="MCC8428345.1"/>
    </source>
</evidence>
<dbReference type="InterPro" id="IPR036291">
    <property type="entry name" value="NAD(P)-bd_dom_sf"/>
</dbReference>
<reference evidence="1 2" key="1">
    <citation type="submission" date="2021-11" db="EMBL/GenBank/DDBJ databases">
        <authorList>
            <person name="Lee D.-H."/>
            <person name="Kim S.-B."/>
        </authorList>
    </citation>
    <scope>NUCLEOTIDE SEQUENCE [LARGE SCALE GENOMIC DNA]</scope>
    <source>
        <strain evidence="1 2">KCTC 52223</strain>
    </source>
</reference>
<name>A0ABS8KQL1_9HYPH</name>
<dbReference type="Gene3D" id="3.40.50.720">
    <property type="entry name" value="NAD(P)-binding Rossmann-like Domain"/>
    <property type="match status" value="1"/>
</dbReference>
<protein>
    <submittedName>
        <fullName evidence="1">SDR family oxidoreductase</fullName>
    </submittedName>
</protein>
<gene>
    <name evidence="1" type="ORF">LJ725_05175</name>
</gene>
<comment type="caution">
    <text evidence="1">The sequence shown here is derived from an EMBL/GenBank/DDBJ whole genome shotgun (WGS) entry which is preliminary data.</text>
</comment>
<dbReference type="Pfam" id="PF13561">
    <property type="entry name" value="adh_short_C2"/>
    <property type="match status" value="1"/>
</dbReference>
<dbReference type="PANTHER" id="PTHR43544">
    <property type="entry name" value="SHORT-CHAIN DEHYDROGENASE/REDUCTASE"/>
    <property type="match status" value="1"/>
</dbReference>
<dbReference type="InterPro" id="IPR051468">
    <property type="entry name" value="Fungal_SecMetab_SDRs"/>
</dbReference>
<organism evidence="1 2">
    <name type="scientific">Reyranella aquatilis</name>
    <dbReference type="NCBI Taxonomy" id="2035356"/>
    <lineage>
        <taxon>Bacteria</taxon>
        <taxon>Pseudomonadati</taxon>
        <taxon>Pseudomonadota</taxon>
        <taxon>Alphaproteobacteria</taxon>
        <taxon>Hyphomicrobiales</taxon>
        <taxon>Reyranellaceae</taxon>
        <taxon>Reyranella</taxon>
    </lineage>
</organism>
<dbReference type="EMBL" id="JAJISD010000001">
    <property type="protein sequence ID" value="MCC8428345.1"/>
    <property type="molecule type" value="Genomic_DNA"/>
</dbReference>
<dbReference type="InterPro" id="IPR002347">
    <property type="entry name" value="SDR_fam"/>
</dbReference>
<keyword evidence="2" id="KW-1185">Reference proteome</keyword>
<proteinExistence type="predicted"/>